<comment type="similarity">
    <text evidence="1">Belongs to the short-chain dehydrogenases/reductases (SDR) family.</text>
</comment>
<dbReference type="OMA" id="QKKFRCE"/>
<proteinExistence type="inferred from homology"/>
<dbReference type="InterPro" id="IPR036291">
    <property type="entry name" value="NAD(P)-bd_dom_sf"/>
</dbReference>
<name>R7VBM7_CAPTE</name>
<accession>R7VBM7</accession>
<evidence type="ECO:0008006" key="7">
    <source>
        <dbReference type="Google" id="ProtNLM"/>
    </source>
</evidence>
<dbReference type="EMBL" id="AMQN01004393">
    <property type="status" value="NOT_ANNOTATED_CDS"/>
    <property type="molecule type" value="Genomic_DNA"/>
</dbReference>
<dbReference type="Pfam" id="PF00106">
    <property type="entry name" value="adh_short"/>
    <property type="match status" value="1"/>
</dbReference>
<dbReference type="STRING" id="283909.R7VBM7"/>
<dbReference type="PANTHER" id="PTHR43963:SF4">
    <property type="entry name" value="CARBONYL REDUCTASE (NADPH)"/>
    <property type="match status" value="1"/>
</dbReference>
<dbReference type="EMBL" id="KB293438">
    <property type="protein sequence ID" value="ELU15972.1"/>
    <property type="molecule type" value="Genomic_DNA"/>
</dbReference>
<evidence type="ECO:0000256" key="1">
    <source>
        <dbReference type="ARBA" id="ARBA00006484"/>
    </source>
</evidence>
<dbReference type="InterPro" id="IPR002347">
    <property type="entry name" value="SDR_fam"/>
</dbReference>
<dbReference type="AlphaFoldDB" id="R7VBM7"/>
<sequence length="287" mass="30849">MVKVALVTGSNKGIGYAIVRGLCKQFDGDVILAARDGSRGLAAVSSLEKEGLHPKFHQLDITNQESIDQLKVFIAETYGGLDVLVNNAGMFVPPGDKESAEVAKTTIRVNYFGTLAVLQTMMPILNSGARVVNLAGGLASVVFRKSSPARKKVICDAASVHDVTDVMNNYVQSVKDGVLEQEGWPVDIPKMMSPAYCIGKMGINMLSPITQKMIDADTSRSDILINACCPGATSTDMYRGPGGKTIDEGADTPLYVALLPPNVPEPRGQHVFQRKILEWMKHGPSCK</sequence>
<dbReference type="EnsemblMetazoa" id="CapteT152583">
    <property type="protein sequence ID" value="CapteP152583"/>
    <property type="gene ID" value="CapteG152583"/>
</dbReference>
<dbReference type="PRINTS" id="PR00081">
    <property type="entry name" value="GDHRDH"/>
</dbReference>
<reference evidence="5" key="3">
    <citation type="submission" date="2015-06" db="UniProtKB">
        <authorList>
            <consortium name="EnsemblMetazoa"/>
        </authorList>
    </citation>
    <scope>IDENTIFICATION</scope>
</reference>
<keyword evidence="2" id="KW-0521">NADP</keyword>
<dbReference type="PANTHER" id="PTHR43963">
    <property type="entry name" value="CARBONYL REDUCTASE 1-RELATED"/>
    <property type="match status" value="1"/>
</dbReference>
<evidence type="ECO:0000256" key="3">
    <source>
        <dbReference type="ARBA" id="ARBA00023002"/>
    </source>
</evidence>
<evidence type="ECO:0000313" key="6">
    <source>
        <dbReference type="Proteomes" id="UP000014760"/>
    </source>
</evidence>
<dbReference type="Gene3D" id="3.40.50.720">
    <property type="entry name" value="NAD(P)-binding Rossmann-like Domain"/>
    <property type="match status" value="1"/>
</dbReference>
<gene>
    <name evidence="4" type="ORF">CAPTEDRAFT_152583</name>
</gene>
<evidence type="ECO:0000313" key="4">
    <source>
        <dbReference type="EMBL" id="ELU15972.1"/>
    </source>
</evidence>
<dbReference type="OrthoDB" id="7289984at2759"/>
<evidence type="ECO:0000313" key="5">
    <source>
        <dbReference type="EnsemblMetazoa" id="CapteP152583"/>
    </source>
</evidence>
<organism evidence="4">
    <name type="scientific">Capitella teleta</name>
    <name type="common">Polychaete worm</name>
    <dbReference type="NCBI Taxonomy" id="283909"/>
    <lineage>
        <taxon>Eukaryota</taxon>
        <taxon>Metazoa</taxon>
        <taxon>Spiralia</taxon>
        <taxon>Lophotrochozoa</taxon>
        <taxon>Annelida</taxon>
        <taxon>Polychaeta</taxon>
        <taxon>Sedentaria</taxon>
        <taxon>Scolecida</taxon>
        <taxon>Capitellidae</taxon>
        <taxon>Capitella</taxon>
    </lineage>
</organism>
<reference evidence="4 6" key="2">
    <citation type="journal article" date="2013" name="Nature">
        <title>Insights into bilaterian evolution from three spiralian genomes.</title>
        <authorList>
            <person name="Simakov O."/>
            <person name="Marletaz F."/>
            <person name="Cho S.J."/>
            <person name="Edsinger-Gonzales E."/>
            <person name="Havlak P."/>
            <person name="Hellsten U."/>
            <person name="Kuo D.H."/>
            <person name="Larsson T."/>
            <person name="Lv J."/>
            <person name="Arendt D."/>
            <person name="Savage R."/>
            <person name="Osoegawa K."/>
            <person name="de Jong P."/>
            <person name="Grimwood J."/>
            <person name="Chapman J.A."/>
            <person name="Shapiro H."/>
            <person name="Aerts A."/>
            <person name="Otillar R.P."/>
            <person name="Terry A.Y."/>
            <person name="Boore J.L."/>
            <person name="Grigoriev I.V."/>
            <person name="Lindberg D.R."/>
            <person name="Seaver E.C."/>
            <person name="Weisblat D.A."/>
            <person name="Putnam N.H."/>
            <person name="Rokhsar D.S."/>
        </authorList>
    </citation>
    <scope>NUCLEOTIDE SEQUENCE</scope>
    <source>
        <strain evidence="4 6">I ESC-2004</strain>
    </source>
</reference>
<dbReference type="HOGENOM" id="CLU_010194_9_0_1"/>
<dbReference type="SUPFAM" id="SSF51735">
    <property type="entry name" value="NAD(P)-binding Rossmann-fold domains"/>
    <property type="match status" value="1"/>
</dbReference>
<reference evidence="6" key="1">
    <citation type="submission" date="2012-12" db="EMBL/GenBank/DDBJ databases">
        <authorList>
            <person name="Hellsten U."/>
            <person name="Grimwood J."/>
            <person name="Chapman J.A."/>
            <person name="Shapiro H."/>
            <person name="Aerts A."/>
            <person name="Otillar R.P."/>
            <person name="Terry A.Y."/>
            <person name="Boore J.L."/>
            <person name="Simakov O."/>
            <person name="Marletaz F."/>
            <person name="Cho S.-J."/>
            <person name="Edsinger-Gonzales E."/>
            <person name="Havlak P."/>
            <person name="Kuo D.-H."/>
            <person name="Larsson T."/>
            <person name="Lv J."/>
            <person name="Arendt D."/>
            <person name="Savage R."/>
            <person name="Osoegawa K."/>
            <person name="de Jong P."/>
            <person name="Lindberg D.R."/>
            <person name="Seaver E.C."/>
            <person name="Weisblat D.A."/>
            <person name="Putnam N.H."/>
            <person name="Grigoriev I.V."/>
            <person name="Rokhsar D.S."/>
        </authorList>
    </citation>
    <scope>NUCLEOTIDE SEQUENCE</scope>
    <source>
        <strain evidence="6">I ESC-2004</strain>
    </source>
</reference>
<keyword evidence="6" id="KW-1185">Reference proteome</keyword>
<dbReference type="Proteomes" id="UP000014760">
    <property type="component" value="Unassembled WGS sequence"/>
</dbReference>
<keyword evidence="3" id="KW-0560">Oxidoreductase</keyword>
<evidence type="ECO:0000256" key="2">
    <source>
        <dbReference type="ARBA" id="ARBA00022857"/>
    </source>
</evidence>
<protein>
    <recommendedName>
        <fullName evidence="7">Carbonyl reductase [NADPH] 1</fullName>
    </recommendedName>
</protein>
<dbReference type="GO" id="GO:0004090">
    <property type="term" value="F:carbonyl reductase (NADPH) activity"/>
    <property type="evidence" value="ECO:0007669"/>
    <property type="project" value="TreeGrafter"/>
</dbReference>